<feature type="domain" description="ORC1/DEAH AAA+ ATPase" evidence="1">
    <location>
        <begin position="30"/>
        <end position="148"/>
    </location>
</feature>
<dbReference type="InterPro" id="IPR052026">
    <property type="entry name" value="ExeA_AAA_ATPase_DNA-bind"/>
</dbReference>
<dbReference type="Proteomes" id="UP000199602">
    <property type="component" value="Unassembled WGS sequence"/>
</dbReference>
<sequence>MKSVFAVTKNVKKFLAGVDNLMRRQKTIPGMMLVFGEPGTGKTRTALWWKIQNGNGENRVPYVRATRVMTPRALLEQILYELGETPMWKTSQILQQIKDHLLSNPRPIVVDEVDYLCRDAFVEVLRDIHDLTDVPVIMIGMAEADKKLMRFRHLYDRISVIVPFKLLDFEDVKSLSTQMLDVVLEDDLLKYIVEKSRGKLRRIVTMFYKAERIAKASKAKRVSLKMFQGGSDE</sequence>
<reference evidence="2 3" key="1">
    <citation type="submission" date="2016-10" db="EMBL/GenBank/DDBJ databases">
        <authorList>
            <person name="de Groot N.N."/>
        </authorList>
    </citation>
    <scope>NUCLEOTIDE SEQUENCE [LARGE SCALE GENOMIC DNA]</scope>
    <source>
        <strain evidence="2 3">DSM 15269</strain>
    </source>
</reference>
<evidence type="ECO:0000259" key="1">
    <source>
        <dbReference type="Pfam" id="PF13401"/>
    </source>
</evidence>
<dbReference type="SUPFAM" id="SSF52540">
    <property type="entry name" value="P-loop containing nucleoside triphosphate hydrolases"/>
    <property type="match status" value="1"/>
</dbReference>
<dbReference type="AlphaFoldDB" id="A0A1H0G936"/>
<protein>
    <submittedName>
        <fullName evidence="2">AAA domain-containing protein</fullName>
    </submittedName>
</protein>
<dbReference type="GO" id="GO:0016887">
    <property type="term" value="F:ATP hydrolysis activity"/>
    <property type="evidence" value="ECO:0007669"/>
    <property type="project" value="InterPro"/>
</dbReference>
<evidence type="ECO:0000313" key="3">
    <source>
        <dbReference type="Proteomes" id="UP000199602"/>
    </source>
</evidence>
<dbReference type="InterPro" id="IPR027417">
    <property type="entry name" value="P-loop_NTPase"/>
</dbReference>
<proteinExistence type="predicted"/>
<name>A0A1H0G936_9BACT</name>
<gene>
    <name evidence="2" type="ORF">SAMN04488516_11710</name>
</gene>
<dbReference type="EMBL" id="FNIN01000017">
    <property type="protein sequence ID" value="SDO03368.1"/>
    <property type="molecule type" value="Genomic_DNA"/>
</dbReference>
<dbReference type="PANTHER" id="PTHR35894:SF5">
    <property type="entry name" value="MU-LIKE PROPHAGE FLUMU DNA TRANSPOSITION PROTEIN B"/>
    <property type="match status" value="1"/>
</dbReference>
<accession>A0A1H0G936</accession>
<dbReference type="InterPro" id="IPR049945">
    <property type="entry name" value="AAA_22"/>
</dbReference>
<dbReference type="RefSeq" id="WP_092066534.1">
    <property type="nucleotide sequence ID" value="NZ_FNIN01000017.1"/>
</dbReference>
<evidence type="ECO:0000313" key="2">
    <source>
        <dbReference type="EMBL" id="SDO03368.1"/>
    </source>
</evidence>
<keyword evidence="3" id="KW-1185">Reference proteome</keyword>
<organism evidence="2 3">
    <name type="scientific">Desulfonauticus submarinus</name>
    <dbReference type="NCBI Taxonomy" id="206665"/>
    <lineage>
        <taxon>Bacteria</taxon>
        <taxon>Pseudomonadati</taxon>
        <taxon>Thermodesulfobacteriota</taxon>
        <taxon>Desulfovibrionia</taxon>
        <taxon>Desulfovibrionales</taxon>
        <taxon>Desulfonauticaceae</taxon>
        <taxon>Desulfonauticus</taxon>
    </lineage>
</organism>
<dbReference type="PANTHER" id="PTHR35894">
    <property type="entry name" value="GENERAL SECRETION PATHWAY PROTEIN A-RELATED"/>
    <property type="match status" value="1"/>
</dbReference>
<dbReference type="STRING" id="206665.SAMN04488516_11710"/>
<dbReference type="Gene3D" id="3.40.50.300">
    <property type="entry name" value="P-loop containing nucleotide triphosphate hydrolases"/>
    <property type="match status" value="1"/>
</dbReference>
<dbReference type="Pfam" id="PF13401">
    <property type="entry name" value="AAA_22"/>
    <property type="match status" value="1"/>
</dbReference>